<proteinExistence type="inferred from homology"/>
<reference evidence="5 6" key="1">
    <citation type="submission" date="2016-10" db="EMBL/GenBank/DDBJ databases">
        <authorList>
            <person name="de Groot N.N."/>
        </authorList>
    </citation>
    <scope>NUCLEOTIDE SEQUENCE [LARGE SCALE GENOMIC DNA]</scope>
    <source>
        <strain evidence="5 6">DSM 21741</strain>
    </source>
</reference>
<gene>
    <name evidence="5" type="ORF">SAMN04488543_0885</name>
</gene>
<feature type="compositionally biased region" description="Low complexity" evidence="3">
    <location>
        <begin position="242"/>
        <end position="254"/>
    </location>
</feature>
<dbReference type="AlphaFoldDB" id="A0A1H1NM50"/>
<dbReference type="Proteomes" id="UP000199092">
    <property type="component" value="Chromosome I"/>
</dbReference>
<organism evidence="5 6">
    <name type="scientific">Friedmanniella luteola</name>
    <dbReference type="NCBI Taxonomy" id="546871"/>
    <lineage>
        <taxon>Bacteria</taxon>
        <taxon>Bacillati</taxon>
        <taxon>Actinomycetota</taxon>
        <taxon>Actinomycetes</taxon>
        <taxon>Propionibacteriales</taxon>
        <taxon>Nocardioidaceae</taxon>
        <taxon>Friedmanniella</taxon>
    </lineage>
</organism>
<keyword evidence="4" id="KW-0732">Signal</keyword>
<dbReference type="PROSITE" id="PS51318">
    <property type="entry name" value="TAT"/>
    <property type="match status" value="1"/>
</dbReference>
<keyword evidence="6" id="KW-1185">Reference proteome</keyword>
<evidence type="ECO:0000313" key="5">
    <source>
        <dbReference type="EMBL" id="SDR99399.1"/>
    </source>
</evidence>
<dbReference type="GO" id="GO:0000270">
    <property type="term" value="P:peptidoglycan metabolic process"/>
    <property type="evidence" value="ECO:0007669"/>
    <property type="project" value="TreeGrafter"/>
</dbReference>
<dbReference type="InterPro" id="IPR006311">
    <property type="entry name" value="TAT_signal"/>
</dbReference>
<feature type="region of interest" description="Disordered" evidence="3">
    <location>
        <begin position="242"/>
        <end position="267"/>
    </location>
</feature>
<evidence type="ECO:0000256" key="3">
    <source>
        <dbReference type="SAM" id="MobiDB-lite"/>
    </source>
</evidence>
<dbReference type="SUPFAM" id="SSF56601">
    <property type="entry name" value="beta-lactamase/transpeptidase-like"/>
    <property type="match status" value="1"/>
</dbReference>
<dbReference type="GO" id="GO:0006508">
    <property type="term" value="P:proteolysis"/>
    <property type="evidence" value="ECO:0007669"/>
    <property type="project" value="InterPro"/>
</dbReference>
<dbReference type="EMBL" id="LT629749">
    <property type="protein sequence ID" value="SDR99399.1"/>
    <property type="molecule type" value="Genomic_DNA"/>
</dbReference>
<dbReference type="OrthoDB" id="9802627at2"/>
<dbReference type="STRING" id="546871.SAMN04488543_0885"/>
<accession>A0A1H1NM50</accession>
<keyword evidence="2" id="KW-0378">Hydrolase</keyword>
<dbReference type="RefSeq" id="WP_091410518.1">
    <property type="nucleotide sequence ID" value="NZ_LT629749.1"/>
</dbReference>
<comment type="similarity">
    <text evidence="1">Belongs to the peptidase S13 family.</text>
</comment>
<keyword evidence="5" id="KW-0121">Carboxypeptidase</keyword>
<evidence type="ECO:0000313" key="6">
    <source>
        <dbReference type="Proteomes" id="UP000199092"/>
    </source>
</evidence>
<keyword evidence="5" id="KW-0645">Protease</keyword>
<dbReference type="Gene3D" id="3.40.710.10">
    <property type="entry name" value="DD-peptidase/beta-lactamase superfamily"/>
    <property type="match status" value="2"/>
</dbReference>
<dbReference type="InterPro" id="IPR012338">
    <property type="entry name" value="Beta-lactam/transpept-like"/>
</dbReference>
<dbReference type="Gene3D" id="3.50.80.20">
    <property type="entry name" value="D-Ala-D-Ala carboxypeptidase C, peptidase S13"/>
    <property type="match status" value="1"/>
</dbReference>
<dbReference type="Pfam" id="PF02113">
    <property type="entry name" value="Peptidase_S13"/>
    <property type="match status" value="1"/>
</dbReference>
<evidence type="ECO:0000256" key="1">
    <source>
        <dbReference type="ARBA" id="ARBA00006096"/>
    </source>
</evidence>
<evidence type="ECO:0000256" key="2">
    <source>
        <dbReference type="ARBA" id="ARBA00022801"/>
    </source>
</evidence>
<feature type="chain" id="PRO_5038377555" evidence="4">
    <location>
        <begin position="32"/>
        <end position="502"/>
    </location>
</feature>
<dbReference type="PANTHER" id="PTHR30023:SF0">
    <property type="entry name" value="PENICILLIN-SENSITIVE CARBOXYPEPTIDASE A"/>
    <property type="match status" value="1"/>
</dbReference>
<dbReference type="PANTHER" id="PTHR30023">
    <property type="entry name" value="D-ALANYL-D-ALANINE CARBOXYPEPTIDASE"/>
    <property type="match status" value="1"/>
</dbReference>
<dbReference type="NCBIfam" id="TIGR00666">
    <property type="entry name" value="PBP4"/>
    <property type="match status" value="1"/>
</dbReference>
<feature type="signal peptide" evidence="4">
    <location>
        <begin position="1"/>
        <end position="31"/>
    </location>
</feature>
<dbReference type="InterPro" id="IPR000667">
    <property type="entry name" value="Peptidase_S13"/>
</dbReference>
<name>A0A1H1NM50_9ACTN</name>
<dbReference type="PRINTS" id="PR00922">
    <property type="entry name" value="DADACBPTASE3"/>
</dbReference>
<protein>
    <submittedName>
        <fullName evidence="5">D-alanyl-D-alanine carboxypeptidase / D-alanyl-D-alanine-endopeptidase (Penicillin-binding protein 4)</fullName>
    </submittedName>
</protein>
<evidence type="ECO:0000256" key="4">
    <source>
        <dbReference type="SAM" id="SignalP"/>
    </source>
</evidence>
<sequence length="502" mass="52934">MRTSRPSPPTRAGARRLLAVLVAGAAAVALAAGTATPAAAASPDPALARKLTAVMSDSRVRQASSATVVLDATSGATLYDRSGGRALIPASNTKSLTAAAALHTLGPSYRFTTEVFRRGPVVKGTVRGRLYLKGYGDPTTREQDYRSLARQVRKAGITRVAGPLAVDVTFFDAQRYNPGWSTGYADDYYAAEISALTVAPNADLDAGTVLVNYAPGQRGGKARITTTPASAARYVKIVNKTTTGSSSSSSTFSARRSHGSGTITVSGRVPLGRGRASTLITVHRPELYAAAVFRAELARAGVAVEGETLVVTALTSQRTRLARDTSMKLSDLLVPFLKLSNNMHAEALTKAMAARSGRPGSWPAGLKITRAYLRSLGVPMRGVALTDGSGLTRRNTVTARALATTLVKVRREPWFAAFDRALPVAGDRRRMVGGTLRARMNGTRAAGNAHAKTGTLTGVTALSGYVRGRDGRRYVFAMISNHRGASPRPVENTLVVTLAGWR</sequence>
<dbReference type="GO" id="GO:0004185">
    <property type="term" value="F:serine-type carboxypeptidase activity"/>
    <property type="evidence" value="ECO:0007669"/>
    <property type="project" value="InterPro"/>
</dbReference>